<dbReference type="AlphaFoldDB" id="A0A379Z5V3"/>
<evidence type="ECO:0000256" key="2">
    <source>
        <dbReference type="SAM" id="Phobius"/>
    </source>
</evidence>
<dbReference type="CDD" id="cd02511">
    <property type="entry name" value="Beta4Glucosyltransferase"/>
    <property type="match status" value="1"/>
</dbReference>
<feature type="transmembrane region" description="Helical" evidence="2">
    <location>
        <begin position="201"/>
        <end position="219"/>
    </location>
</feature>
<gene>
    <name evidence="4" type="primary">icaA</name>
    <name evidence="4" type="ORF">NCTC10211_03087</name>
</gene>
<feature type="domain" description="Glycosyltransferase 2-like" evidence="3">
    <location>
        <begin position="8"/>
        <end position="96"/>
    </location>
</feature>
<sequence length="251" mass="28604">MDFCNRISVCLLTFNSSRLLRDVLQPVAAFADEIIVVDSGSTDGTLAICDDFNIKPLYHPFETHGRQMNYAISRARHDWVLCLDSDEIMDDEAVDAMRLFKRTPGPDKNNAYRIRRDWFVLGQAVRTLYPVSSPDYPIRFFHRQVVKFNDAPVDDAAEGGASTLILAGHVKHDTFFSIEEVFAKLNSYTARVVKYKAIRPSILRGVISAIGAFFKWYIFSGAWKAGRVGAVTGVYAVFYSFLKYFKAWYHR</sequence>
<evidence type="ECO:0000259" key="3">
    <source>
        <dbReference type="Pfam" id="PF00535"/>
    </source>
</evidence>
<dbReference type="SUPFAM" id="SSF53448">
    <property type="entry name" value="Nucleotide-diphospho-sugar transferases"/>
    <property type="match status" value="1"/>
</dbReference>
<evidence type="ECO:0000313" key="5">
    <source>
        <dbReference type="Proteomes" id="UP000254765"/>
    </source>
</evidence>
<keyword evidence="2" id="KW-0472">Membrane</keyword>
<keyword evidence="4" id="KW-0328">Glycosyltransferase</keyword>
<accession>A0A379Z5V3</accession>
<dbReference type="Proteomes" id="UP000254765">
    <property type="component" value="Unassembled WGS sequence"/>
</dbReference>
<dbReference type="InterPro" id="IPR001173">
    <property type="entry name" value="Glyco_trans_2-like"/>
</dbReference>
<keyword evidence="2" id="KW-1133">Transmembrane helix</keyword>
<dbReference type="Pfam" id="PF00535">
    <property type="entry name" value="Glycos_transf_2"/>
    <property type="match status" value="1"/>
</dbReference>
<dbReference type="InterPro" id="IPR029044">
    <property type="entry name" value="Nucleotide-diphossugar_trans"/>
</dbReference>
<proteinExistence type="inferred from homology"/>
<dbReference type="PANTHER" id="PTHR43630">
    <property type="entry name" value="POLY-BETA-1,6-N-ACETYL-D-GLUCOSAMINE SYNTHASE"/>
    <property type="match status" value="1"/>
</dbReference>
<evidence type="ECO:0000256" key="1">
    <source>
        <dbReference type="ARBA" id="ARBA00038494"/>
    </source>
</evidence>
<dbReference type="Gene3D" id="3.90.550.10">
    <property type="entry name" value="Spore Coat Polysaccharide Biosynthesis Protein SpsA, Chain A"/>
    <property type="match status" value="1"/>
</dbReference>
<keyword evidence="4" id="KW-0808">Transferase</keyword>
<dbReference type="EMBL" id="UGYK01000002">
    <property type="protein sequence ID" value="SUI55254.1"/>
    <property type="molecule type" value="Genomic_DNA"/>
</dbReference>
<feature type="transmembrane region" description="Helical" evidence="2">
    <location>
        <begin position="225"/>
        <end position="245"/>
    </location>
</feature>
<dbReference type="GO" id="GO:0016757">
    <property type="term" value="F:glycosyltransferase activity"/>
    <property type="evidence" value="ECO:0007669"/>
    <property type="project" value="UniProtKB-KW"/>
</dbReference>
<dbReference type="EC" id="2.4.1.-" evidence="4"/>
<name>A0A379Z5V3_SERMA</name>
<comment type="similarity">
    <text evidence="1">Belongs to the glycosyltransferase 2 family. WaaE/KdtX subfamily.</text>
</comment>
<evidence type="ECO:0000313" key="4">
    <source>
        <dbReference type="EMBL" id="SUI55254.1"/>
    </source>
</evidence>
<dbReference type="RefSeq" id="WP_033639911.1">
    <property type="nucleotide sequence ID" value="NZ_CAMIPY010000001.1"/>
</dbReference>
<keyword evidence="2" id="KW-0812">Transmembrane</keyword>
<dbReference type="PANTHER" id="PTHR43630:SF2">
    <property type="entry name" value="GLYCOSYLTRANSFERASE"/>
    <property type="match status" value="1"/>
</dbReference>
<organism evidence="4 5">
    <name type="scientific">Serratia marcescens</name>
    <dbReference type="NCBI Taxonomy" id="615"/>
    <lineage>
        <taxon>Bacteria</taxon>
        <taxon>Pseudomonadati</taxon>
        <taxon>Pseudomonadota</taxon>
        <taxon>Gammaproteobacteria</taxon>
        <taxon>Enterobacterales</taxon>
        <taxon>Yersiniaceae</taxon>
        <taxon>Serratia</taxon>
    </lineage>
</organism>
<reference evidence="4 5" key="1">
    <citation type="submission" date="2018-06" db="EMBL/GenBank/DDBJ databases">
        <authorList>
            <consortium name="Pathogen Informatics"/>
            <person name="Doyle S."/>
        </authorList>
    </citation>
    <scope>NUCLEOTIDE SEQUENCE [LARGE SCALE GENOMIC DNA]</scope>
    <source>
        <strain evidence="4 5">NCTC10211</strain>
    </source>
</reference>
<protein>
    <submittedName>
        <fullName evidence="4">Poly-beta-1,6-N-acetyl-D-glucosamine synthase</fullName>
        <ecNumber evidence="4">2.4.1.-</ecNumber>
    </submittedName>
</protein>